<dbReference type="CDD" id="cd17651">
    <property type="entry name" value="A_NRPS_VisG_like"/>
    <property type="match status" value="2"/>
</dbReference>
<organism evidence="7 8">
    <name type="scientific">Collimonas fungivorans (strain Ter331)</name>
    <dbReference type="NCBI Taxonomy" id="1005048"/>
    <lineage>
        <taxon>Bacteria</taxon>
        <taxon>Pseudomonadati</taxon>
        <taxon>Pseudomonadota</taxon>
        <taxon>Betaproteobacteria</taxon>
        <taxon>Burkholderiales</taxon>
        <taxon>Oxalobacteraceae</taxon>
        <taxon>Collimonas</taxon>
    </lineage>
</organism>
<dbReference type="GO" id="GO:0009239">
    <property type="term" value="P:enterobactin biosynthetic process"/>
    <property type="evidence" value="ECO:0007669"/>
    <property type="project" value="TreeGrafter"/>
</dbReference>
<feature type="domain" description="Carrier" evidence="6">
    <location>
        <begin position="3175"/>
        <end position="3250"/>
    </location>
</feature>
<dbReference type="CDD" id="cd19544">
    <property type="entry name" value="E-C_NRPS"/>
    <property type="match status" value="2"/>
</dbReference>
<dbReference type="NCBIfam" id="NF003417">
    <property type="entry name" value="PRK04813.1"/>
    <property type="match status" value="5"/>
</dbReference>
<evidence type="ECO:0000256" key="2">
    <source>
        <dbReference type="ARBA" id="ARBA00006432"/>
    </source>
</evidence>
<dbReference type="SMART" id="SM01294">
    <property type="entry name" value="PKS_PP_betabranch"/>
    <property type="match status" value="1"/>
</dbReference>
<dbReference type="GO" id="GO:0047527">
    <property type="term" value="F:2,3-dihydroxybenzoate-serine ligase activity"/>
    <property type="evidence" value="ECO:0007669"/>
    <property type="project" value="TreeGrafter"/>
</dbReference>
<dbReference type="InterPro" id="IPR036736">
    <property type="entry name" value="ACP-like_sf"/>
</dbReference>
<proteinExistence type="inferred from homology"/>
<dbReference type="PROSITE" id="PS00455">
    <property type="entry name" value="AMP_BINDING"/>
    <property type="match status" value="5"/>
</dbReference>
<feature type="domain" description="Carrier" evidence="6">
    <location>
        <begin position="1003"/>
        <end position="1077"/>
    </location>
</feature>
<dbReference type="InterPro" id="IPR010071">
    <property type="entry name" value="AA_adenyl_dom"/>
</dbReference>
<dbReference type="InterPro" id="IPR020845">
    <property type="entry name" value="AMP-binding_CS"/>
</dbReference>
<dbReference type="InterPro" id="IPR045851">
    <property type="entry name" value="AMP-bd_C_sf"/>
</dbReference>
<dbReference type="SUPFAM" id="SSF56801">
    <property type="entry name" value="Acetyl-CoA synthetase-like"/>
    <property type="match status" value="5"/>
</dbReference>
<dbReference type="PROSITE" id="PS50075">
    <property type="entry name" value="CARRIER"/>
    <property type="match status" value="5"/>
</dbReference>
<dbReference type="PROSITE" id="PS00012">
    <property type="entry name" value="PHOSPHOPANTETHEINE"/>
    <property type="match status" value="4"/>
</dbReference>
<accession>G0AK87</accession>
<dbReference type="CDD" id="cd19531">
    <property type="entry name" value="LCL_NRPS-like"/>
    <property type="match status" value="2"/>
</dbReference>
<feature type="domain" description="Carrier" evidence="6">
    <location>
        <begin position="2088"/>
        <end position="2165"/>
    </location>
</feature>
<dbReference type="HOGENOM" id="CLU_223620_0_0_4"/>
<dbReference type="InterPro" id="IPR009081">
    <property type="entry name" value="PP-bd_ACP"/>
</dbReference>
<dbReference type="Proteomes" id="UP000008392">
    <property type="component" value="Chromosome"/>
</dbReference>
<dbReference type="InterPro" id="IPR025110">
    <property type="entry name" value="AMP-bd_C"/>
</dbReference>
<evidence type="ECO:0000256" key="3">
    <source>
        <dbReference type="ARBA" id="ARBA00022450"/>
    </source>
</evidence>
<keyword evidence="3" id="KW-0596">Phosphopantetheine</keyword>
<dbReference type="Gene3D" id="3.30.559.30">
    <property type="entry name" value="Nonribosomal peptide synthetase, condensation domain"/>
    <property type="match status" value="5"/>
</dbReference>
<comment type="cofactor">
    <cofactor evidence="1">
        <name>pantetheine 4'-phosphate</name>
        <dbReference type="ChEBI" id="CHEBI:47942"/>
    </cofactor>
</comment>
<feature type="domain" description="Carrier" evidence="6">
    <location>
        <begin position="4236"/>
        <end position="4311"/>
    </location>
</feature>
<dbReference type="GO" id="GO:0031177">
    <property type="term" value="F:phosphopantetheine binding"/>
    <property type="evidence" value="ECO:0007669"/>
    <property type="project" value="InterPro"/>
</dbReference>
<dbReference type="FunFam" id="1.10.1200.10:FF:000005">
    <property type="entry name" value="Nonribosomal peptide synthetase 1"/>
    <property type="match status" value="5"/>
</dbReference>
<dbReference type="STRING" id="1005048.CFU_2185"/>
<dbReference type="GO" id="GO:0009366">
    <property type="term" value="C:enterobactin synthetase complex"/>
    <property type="evidence" value="ECO:0007669"/>
    <property type="project" value="TreeGrafter"/>
</dbReference>
<dbReference type="FunFam" id="3.40.50.980:FF:000001">
    <property type="entry name" value="Non-ribosomal peptide synthetase"/>
    <property type="match status" value="5"/>
</dbReference>
<dbReference type="eggNOG" id="COG1020">
    <property type="taxonomic scope" value="Bacteria"/>
</dbReference>
<reference evidence="8" key="6">
    <citation type="submission" date="2011-05" db="EMBL/GenBank/DDBJ databases">
        <title>Complete sequence of Collimonas fungivorans Ter331.</title>
        <authorList>
            <person name="Leveau J.H."/>
        </authorList>
    </citation>
    <scope>NUCLEOTIDE SEQUENCE [LARGE SCALE GENOMIC DNA]</scope>
    <source>
        <strain evidence="8">Ter331</strain>
    </source>
</reference>
<dbReference type="KEGG" id="cfu:CFU_2185"/>
<reference evidence="7 8" key="3">
    <citation type="journal article" date="2008" name="FEMS Microbiol. Ecol.">
        <title>Identification and characterization of genes underlying chitinolysis in Collimonas fungivorans Ter331.</title>
        <authorList>
            <person name="Fritsche K."/>
            <person name="de Boer W."/>
            <person name="Gerards S."/>
            <person name="van den Berg M."/>
            <person name="van Veen J.A."/>
            <person name="Leveau J.H."/>
        </authorList>
    </citation>
    <scope>NUCLEOTIDE SEQUENCE [LARGE SCALE GENOMIC DNA]</scope>
    <source>
        <strain evidence="7 8">Ter331</strain>
    </source>
</reference>
<evidence type="ECO:0000313" key="8">
    <source>
        <dbReference type="Proteomes" id="UP000008392"/>
    </source>
</evidence>
<dbReference type="InterPro" id="IPR000873">
    <property type="entry name" value="AMP-dep_synth/lig_dom"/>
</dbReference>
<reference evidence="7 8" key="4">
    <citation type="journal article" date="2010" name="Environ. Microbiol.">
        <title>The bacterial genus Collimonas: mycophagy, weathering and other adaptive solutions to life in oligotrophic soil environments.</title>
        <authorList>
            <person name="Leveau J.H."/>
            <person name="Uroz S."/>
            <person name="de Boer W."/>
        </authorList>
    </citation>
    <scope>NUCLEOTIDE SEQUENCE [LARGE SCALE GENOMIC DNA]</scope>
    <source>
        <strain evidence="7 8">Ter331</strain>
    </source>
</reference>
<dbReference type="SMART" id="SM00823">
    <property type="entry name" value="PKS_PP"/>
    <property type="match status" value="3"/>
</dbReference>
<dbReference type="Gene3D" id="3.40.50.980">
    <property type="match status" value="6"/>
</dbReference>
<dbReference type="InterPro" id="IPR006162">
    <property type="entry name" value="Ppantetheine_attach_site"/>
</dbReference>
<evidence type="ECO:0000256" key="5">
    <source>
        <dbReference type="SAM" id="MobiDB-lite"/>
    </source>
</evidence>
<dbReference type="EMBL" id="CP002745">
    <property type="protein sequence ID" value="AEK62014.1"/>
    <property type="molecule type" value="Genomic_DNA"/>
</dbReference>
<dbReference type="FunFam" id="2.30.38.10:FF:000001">
    <property type="entry name" value="Non-ribosomal peptide synthetase PvdI"/>
    <property type="match status" value="5"/>
</dbReference>
<dbReference type="SUPFAM" id="SSF47336">
    <property type="entry name" value="ACP-like"/>
    <property type="match status" value="5"/>
</dbReference>
<dbReference type="InterPro" id="IPR020806">
    <property type="entry name" value="PKS_PP-bd"/>
</dbReference>
<feature type="region of interest" description="Disordered" evidence="5">
    <location>
        <begin position="5279"/>
        <end position="5298"/>
    </location>
</feature>
<dbReference type="PANTHER" id="PTHR45527:SF14">
    <property type="entry name" value="PLIPASTATIN SYNTHASE SUBUNIT B"/>
    <property type="match status" value="1"/>
</dbReference>
<gene>
    <name evidence="7" type="ordered locus">CFU_2185</name>
</gene>
<dbReference type="Gene3D" id="3.30.300.30">
    <property type="match status" value="5"/>
</dbReference>
<evidence type="ECO:0000259" key="6">
    <source>
        <dbReference type="PROSITE" id="PS50075"/>
    </source>
</evidence>
<dbReference type="FunFam" id="3.40.50.12780:FF:000012">
    <property type="entry name" value="Non-ribosomal peptide synthetase"/>
    <property type="match status" value="5"/>
</dbReference>
<dbReference type="Pfam" id="PF13193">
    <property type="entry name" value="AMP-binding_C"/>
    <property type="match status" value="5"/>
</dbReference>
<dbReference type="PANTHER" id="PTHR45527">
    <property type="entry name" value="NONRIBOSOMAL PEPTIDE SYNTHETASE"/>
    <property type="match status" value="1"/>
</dbReference>
<dbReference type="Gene3D" id="3.30.559.10">
    <property type="entry name" value="Chloramphenicol acetyltransferase-like domain"/>
    <property type="match status" value="5"/>
</dbReference>
<dbReference type="NCBIfam" id="TIGR01733">
    <property type="entry name" value="AA-adenyl-dom"/>
    <property type="match status" value="5"/>
</dbReference>
<dbReference type="CDD" id="cd05930">
    <property type="entry name" value="A_NRPS"/>
    <property type="match status" value="2"/>
</dbReference>
<evidence type="ECO:0000313" key="7">
    <source>
        <dbReference type="EMBL" id="AEK62014.1"/>
    </source>
</evidence>
<dbReference type="Gene3D" id="2.30.38.10">
    <property type="entry name" value="Luciferase, Domain 3"/>
    <property type="match status" value="3"/>
</dbReference>
<dbReference type="Pfam" id="PF00550">
    <property type="entry name" value="PP-binding"/>
    <property type="match status" value="5"/>
</dbReference>
<comment type="similarity">
    <text evidence="2">Belongs to the ATP-dependent AMP-binding enzyme family.</text>
</comment>
<dbReference type="InterPro" id="IPR023213">
    <property type="entry name" value="CAT-like_dom_sf"/>
</dbReference>
<dbReference type="InterPro" id="IPR001242">
    <property type="entry name" value="Condensation_dom"/>
</dbReference>
<dbReference type="Gene3D" id="3.40.50.12780">
    <property type="entry name" value="N-terminal domain of ligase-like"/>
    <property type="match status" value="2"/>
</dbReference>
<reference evidence="7 8" key="1">
    <citation type="journal article" date="2004" name="Environ. Microbiol.">
        <title>Phylogeny-function analysis of (meta)genomic libraries: screening for expression of ribosomal RNA genes by large-insert library fluorescent in situ hybridization (LIL-FISH).</title>
        <authorList>
            <person name="Leveau J.H."/>
            <person name="Gerards S."/>
            <person name="de Boer W."/>
            <person name="van Veen J.A."/>
        </authorList>
    </citation>
    <scope>NUCLEOTIDE SEQUENCE [LARGE SCALE GENOMIC DNA]</scope>
    <source>
        <strain evidence="7 8">Ter331</strain>
    </source>
</reference>
<dbReference type="CDD" id="cd17643">
    <property type="entry name" value="A_NRPS_Cytc1-like"/>
    <property type="match status" value="1"/>
</dbReference>
<evidence type="ECO:0000256" key="1">
    <source>
        <dbReference type="ARBA" id="ARBA00001957"/>
    </source>
</evidence>
<keyword evidence="8" id="KW-1185">Reference proteome</keyword>
<feature type="domain" description="Carrier" evidence="6">
    <location>
        <begin position="5297"/>
        <end position="5371"/>
    </location>
</feature>
<dbReference type="FunFam" id="3.40.50.980:FF:000002">
    <property type="entry name" value="Enterobactin synthetase component F"/>
    <property type="match status" value="1"/>
</dbReference>
<keyword evidence="4" id="KW-0597">Phosphoprotein</keyword>
<dbReference type="Pfam" id="PF00668">
    <property type="entry name" value="Condensation"/>
    <property type="match status" value="5"/>
</dbReference>
<dbReference type="Pfam" id="PF00501">
    <property type="entry name" value="AMP-binding"/>
    <property type="match status" value="5"/>
</dbReference>
<sequence length="5375" mass="591705">MHAPLPRFPSLSCQPRAHPMSNDVLYPLSSTQQAVWLDQLLAPDLPCYNIGTAVQVDGLHDVDRFEAAVRHVAETNEALRIMLEQDQGGCMQRFAADGRPSLQRFDFSAHDDPQGQAWSHIRKIFGTPFELYGGRLWTMQWLQAGPERAYWLLCFHHLVADGMSISLVGSAVVEAYNRLRRGEPLTVGGAAASYGDFLAKDSEYLSSLRFAKDREFWLGRFASLPEPLFEAASGRRGRSGRLFGQVVWQLERQAFSRLNQAAAAQGGSSTHFLLAALAVYFWRFFNRRDEVVIGMPVHNRTGPLQRRTIGMFSSAIPVGIAVDPAQSFASLLQEVAAELKRCYRHKRFPLAEIHRHLLAGASDRRGLFDISLSVEGFQGDLAFEDEVRTAVFPLHNGYERQPLAIYVRDYEQDKPVHIEFNFDPDVLAPEDVRNHVKRIERLVLAAIDTPGMKVSDLPLLDEAERSRLLHVFNQPQLATATNTLIHELFEQQVLRDPDATAVEYDGRQLNYQELNRRANQLAHHLRGLGLRPDDLVAICMERGLEMVVAILATLKAGAAYVPLDPVYPPERLAHMLQDSAPLALLTQASLTGQIEAPQDCPLLVMDAVPWAQSAWANASSGNPDACLDASHLAYVIYTSGSTGAPKGVMVEHRNVTRLFTATKDCFHFDHNDVWTLFHSFSFDFSVWELWGALIHGGKLVIVSQAASRSPQEFHRLVCKHGVTVLNQTPSAFRQFIAADQDAGARHKLRYVIFGGEALELASLKPWYASARNHGARLVNMYGITETTVHVTCRLLVPADAERAGPSPIGVRIPDLSLYVLDPQGRPAPVGMTGEIYVGGVGVARGYLRRPELTAERFLQDPFSATAGARMYRSGDLGRYLHDGSLEYLGRNDSQVKIRGFRIELGEIEAQLARVAGVREAVVVVREDQAGDKRLVAYLLAQAGISLTEPAALRAQLKEQLPEYMVPAAYVSLAALPLTPNGKLDRKALPTPEGDALIQRTYEAPQGEIEQALAQMWSGLLGVDSIGRRDHFFELGGHSILAVQLLERMQRKGYFSDIRSFFAEPTLAALAATVALARQADRQQPVAPPNGIPHDCDAITPEMLPLVRLSAEQIAVVADVVSGGMRNIQDIYPLAPLQEGILFHHMLQTDGDAYVLPALLRFDSKDRLDRFTDALNAVIARHDILRTAVLWEGLDQPLQVVWRHAALVVQVLPLEAEQGDIQSQLQQHADARRFRLDVRSAPMLRGFAAHDAAGQRWLLQLLHHHLTLDHTTTELILQEVVMVLQNRQAELPAPVPFRNFVAQARLGVSQAEHEDFFQQMLADVDEPTAPFGLLDVQGDGTQVAQARLALPSELAARLRRQAKTRGLSAASLFHLAWAQLLAKCTGRDDVVFGTVLFGRMQGGAGADRAMGMFINTLPLRVQLGERGVEAGLQQVHAALTGLLHHEHASLALAQRCSSLPADIPLFSALLNYRHSQAQGLERMEIAEGMEYLGGRDLTSYPFSLYVDDLGVDFVLTAEIHKSVSAQRTALFMQQTLEQLAFALEQAPQTPLYAIGVMPAAERDLVLHGFNDTRHIYALPALVHEGFEQQAAAHPERIALELDGEQLTYRALNEQANRLARHLRGLGVGPDAHVAICVERSLAMVVAIVATLKAGGAYVPLDPSYPDERLAQMLQDSEPVVVLTQKSLLYRMPATAIALDEEEWPNTSVTNLHPEELGLQPDHLAYVIYTSGSTGVPKGVAMPHGALVNLLGWQRSVLPEPARTLQFAALGFDVAFQEIFSTLTSGGTLVLLHEALRQDLPALADWLGAESIERMFLPYIALNNLSELWSQRAEPLPMLQDLITAGEQLRITPAIRRMFTRHGQARLHNHYGPTESHVVSAHILEGPAEAWEDLPPIGRPIGNTRIYLLDARRQPVPLGLAGEIYIGGVQVARGYLQRPELTAERFIDNPFVAGERLYKTGDLGRWHEDGSIEYLGRNDFQVKIRGFRIELGEIEARLSRIEGIRETVVIAREDSPGDKRLVAYMVAEPGALPPDPAELHEQLKAQLPEYMVPAAYVILGSLPLTPNGKLDRKALPAPEGGVFIQRAYEAPQGEIEQVLAQIWSALLGVERIGRRDHFFELGGHSLLAIRLVEQLRRREWFIDIRSLFAQPQLSSLATAIQQTASLGKRDVVPPANGIPQDAAAITPAMLPLAALNEMHIARIVQATPGGVANIQDIYPLAPLQEGILFHHLLQTEGDAYVLPTLLGFDSKDRLDRFTAALNTVISRHDILRTAVFWEGLDEPVQVVWRHAALVVQVLPLEAEQGDIQSQLQQHADAGRFRLDVRSAPMLQGFAVHDAARRRWLLQLRYHHLVMDHTTLELLLQEVALIQQGRQAELPTPVPFRNFVAQARLGVSEAEHEDFFRQMLADVDEPTAPFGLLDVQGDGSQIAQARLILPFELALRLRRQAKTRGFSAASLFHLAWAQVLAQCTGRDDVVFGTVLFGRMQSGAGADRAIGLFINTLPLRVKLGECGVEEGLQQVHAALTGLLHHEHASLALAQRCSGLPVNTPLFSALLNYRHSHVASADETEILEGVRFLGVRDRTNYPFGLYIDDSGRDFELTVQVDESVSAQHIALYMQQTLEQLAFALEQAPQTPLYAIGVMPAMERDLVLHGFNDTRHIYALPALVHEGFEQQAAAHPERIALELDGEQLTYRALNEQANRLARHLRGLGVGPDTRVAICVERSLAMVVAIVATLKAGGAYVPLDPSYPDERLAQMLQDSEPVVALMQKSLLYRMPATAIALDQESPAWLVASAVNLHPDELGLQPGHLAYVIYTSGSTGVPKGVAMPHGALVNLLGWQRSVLPEPARTLQFAALGFDVAFQEIFSTLTSGGTLVLLHEALRQDLPALANWLGAESIERMFLPYIALNNLSELWSQRAEPLPMLQDLITAGEQLRITPAIRRMFTRHGQARLHNHYGPTESHVVSAHILEGPAEAWEDLPPIGRPISNSRIYLLDAHRQPVPLGLAGEIYIGGVQVARGYLQRPELTAERFIDNPFVAEERLYKTGDLGRWREDGSIEYLGRNDFQVKLRGFRIELGEIEARLSRIEGIRETVVIAREDSPGDKRLVAYMVLESGALPPDPAELREQLKAQLPEYMVPAAYVMLESLPLTPNGKLDRKALPAPEEGAFIQRAYEAPQGEVEQVLAQIWSDLLGVERIGRHDHFFELGGHSLLAIRLISQLRQRLDIELPLAVLFAHPQLAELALEIAEAGQNTLSAITPADRSSPLPLSYAQQRLWFIARVDSQASVAYHIPGALRLRGVLDQPALKAALDRIVERHEALRTCFVTTDGQPSQLITPARGFLLAHQNAEGLAPHELENLCKQAAAEPFDLAAGPLIRGLLLRLGDDDHVLLVVMHHIISDGWSLSLLMQELSILYRAMCDSQPDPLPPLAIQYADHAAWQRQWLQGPLLQQQLGAIVKQLHGAPELVNLPTDRPRPALQDYQGASIEVALDAGLSQALKELGRRHGATLYMIVLAAWAALVARLSGQPQVVIGSSHAGRNRAEVEPLIGFFINTQALKFDLDGAPSVKDLLAQARNTALRAQQLQDVPFEQVVEALNPTRSMAYHPLFQLMLTWHNTPPVKLALADLSVERVDSLPGSAQFDLALDLEEVAGHIAGKLNYATALFDPPTVHRHWEYLQAMLRGMVADDQQAVDRIALLGDAERTQLLHGFNNSGLAYSAGALVHVLFEQRAAKNPEAVALEHEGRQLSYGALNRRASQLAHHLRQLGVRPDDRVALCLERGIDMVVAVIATLKAGGAYVPLDPVHPRQRLAQMLEDSAPAVLLTQASLLGRLPPDKATVAIDETPWEQSPWAACPTHNPEPAAIGLEPAHLAYVIYTSGSTGIPKGVMVEHRQLSHQAAVLNGLYAFQPEDRVLQFSALSFDVAAEEIFGALLHGATLVLRSDAWITDPQRWCQLCAEHRLTIANLPTLFWQRLAQEADVAIPPQLRQIVIGGDAVSAAAIEAWWQRQGHRPALNNAYGPTETTINAAVAQCGPRDGAGNIGRPLAGVRIYLLDAYGQPAPVGVAGEICIGGAGVARGYLHRPQLTDERFVRDPFADNPAARMYKTGDLGRWRGGGSIEFLGRDDFQVKIRGFRIELGEIEAQLSRIAGIREAVVTAREDKPGDLRLVAYLVADTAASRPDPAQLRTLLSAQLPDYMLPAAYVPLEALPLTPSGKLDRRALPMPEGEAFVRRVYEEPSGETEQVLAQIWSDLLGVESVGRQDSFFELGGHSLLAVRLISQLRQRLGIELPLAALFTHPQLAELAREVATAGQSTLSAITAADRSRSLPLSHAQQRLWYVTQIDAQAGPAYHIPGALRLRGALDQKALQAAMDRIVERHEILRTRFVSVDGQPCQVVDAPHGFALTHSDFTGAGADELKRIYRQEAVEPFDLARGPLIRGRLLRLGDDDHVLLLTMHHIISDGWSLSVLAREFSSLYRAMRRGEADPLAPLAIQYADYAVWQRQWLQGPLLRQQLQYWTGQLHGAPGLISLPTDRPRPEIQDYRGASIDVALDEELSRDLKTLAQRHGATLYMTVLAAWAAVLARLSGQAQVVIGSSVAGRNRAELEPLIGFFVNAQALSFKLDQQADVRQLLAQARQISLQAQNHRDLPFEQVVEAINPVRSMAYNPIYQVRLAWQNTPATHLDLDGLSFENVGSGAGSAQFDLSLDLEETGDRIVGQFNYATALFDQATVQRHWGYLQAMLRAMADDDGQPVEQIALLGDAEREQLLHAFNDKQRAYPAGTLVHALFERQAVEHPEAIALVYEDGSLSYGELNRRANQLAHHLRSLGVRPDDRVALCLERSLDLAVALIATLKAGGAYVPLDPIHPDQRLAHMLEDGAPAVLLTQARLHDRLRLPQGCTALVLDGTAWQQSPWAAAPTHNPDPGAVGLDASHLAYVIYTSGSTGTPKGVMVEHRNVLTFLHGLEERIHGLQPDCRRIAWNSSFGFDMAVKAWGQLAMGRTVFLVPENTRLSADAMLGFIEKHAIEAMECTPSQLRMMLAAGFPQERGHTLRKLLLGGEAIDAVTWRTLAAVESISFFNMYGPTECSVDAACGPVAGDIPQIGSVMPNARIYLLDAHRQPVPLGVAGEIYIGGAGVARGYLHRPELTAERFVHDPFAAAAAARMYKTGDMGRWRQDGTIEYLGRNDFQVKIRGFRIELGEIEARLVLLPGIREAAVTAREDSPGDQRLVAYVVPDPAVAAPDPGELRAQLSQQLPDYMLPAAYVTLAALPLTANGKLDRQALPAPDGQGAAQQGYEAPAGPTEQALAAIWGELLGVERVGRHDNFFELGGHSALAIQLIHNMSEKQLQADVQMIFNAPTLAHLASATIQLEEIVL</sequence>
<dbReference type="Gene3D" id="1.10.1200.10">
    <property type="entry name" value="ACP-like"/>
    <property type="match status" value="5"/>
</dbReference>
<dbReference type="FunFam" id="3.30.559.10:FF:000012">
    <property type="entry name" value="Non-ribosomal peptide synthetase"/>
    <property type="match status" value="2"/>
</dbReference>
<dbReference type="FunFam" id="3.30.300.30:FF:000010">
    <property type="entry name" value="Enterobactin synthetase component F"/>
    <property type="match status" value="5"/>
</dbReference>
<dbReference type="InterPro" id="IPR042099">
    <property type="entry name" value="ANL_N_sf"/>
</dbReference>
<dbReference type="SUPFAM" id="SSF52777">
    <property type="entry name" value="CoA-dependent acyltransferases"/>
    <property type="match status" value="10"/>
</dbReference>
<dbReference type="GO" id="GO:0005829">
    <property type="term" value="C:cytosol"/>
    <property type="evidence" value="ECO:0007669"/>
    <property type="project" value="TreeGrafter"/>
</dbReference>
<protein>
    <submittedName>
        <fullName evidence="7">Amino acid adenylation</fullName>
    </submittedName>
</protein>
<reference evidence="7 8" key="5">
    <citation type="journal article" date="2011" name="ISME J.">
        <title>Dual transcriptional profiling of a bacterial/fungal confrontation: Collimonas fungivorans versus Aspergillus niger.</title>
        <authorList>
            <person name="Mela F."/>
            <person name="Fritsche K."/>
            <person name="de Boer W."/>
            <person name="van Veen J.A."/>
            <person name="de Graaff L.H."/>
            <person name="van den Berg M."/>
            <person name="Leveau J.H."/>
        </authorList>
    </citation>
    <scope>NUCLEOTIDE SEQUENCE [LARGE SCALE GENOMIC DNA]</scope>
    <source>
        <strain evidence="7 8">Ter331</strain>
    </source>
</reference>
<evidence type="ECO:0000256" key="4">
    <source>
        <dbReference type="ARBA" id="ARBA00022553"/>
    </source>
</evidence>
<dbReference type="GO" id="GO:0043041">
    <property type="term" value="P:amino acid activation for nonribosomal peptide biosynthetic process"/>
    <property type="evidence" value="ECO:0007669"/>
    <property type="project" value="TreeGrafter"/>
</dbReference>
<name>G0AK87_COLFT</name>
<reference evidence="7 8" key="2">
    <citation type="journal article" date="2006" name="J. Microbiol. Methods">
        <title>Genomic flank-sequencing of plasposon insertion sites for rapid identification of functional genes.</title>
        <authorList>
            <person name="Leveau J.H."/>
            <person name="Gerards S."/>
            <person name="Fritsche K."/>
            <person name="Zondag G."/>
            <person name="van Veen J.A."/>
        </authorList>
    </citation>
    <scope>NUCLEOTIDE SEQUENCE [LARGE SCALE GENOMIC DNA]</scope>
    <source>
        <strain evidence="7 8">Ter331</strain>
    </source>
</reference>